<evidence type="ECO:0000256" key="1">
    <source>
        <dbReference type="SAM" id="MobiDB-lite"/>
    </source>
</evidence>
<gene>
    <name evidence="2" type="ORF">BO97DRAFT_271223</name>
</gene>
<protein>
    <submittedName>
        <fullName evidence="2">Uncharacterized protein</fullName>
    </submittedName>
</protein>
<sequence>MDDDEIRLATPTEQTPSESSKTPRAQETARNPDSEEPTPKPNPDPHQSLKRPLSGEPPTQHEPEPYGVWPYCVLPHLHWPVDDDQKPQWLSAAHDNIDLFTASNIMRLFERDIREHLGPEFEVVTRPVAFTSTRDRCFRLFGRYISRRDNRNADQVRQFCRREKRPYHAALFATRQGRQEGSRWHWWAIASIRRPGHTGDPDEKLHLFLYDSEPLQIEAELNPETQEGGGLENYLRKDQCLMLHKMNQEVPIQHLFVNRLALKIHHESDLLRQTLWWMWNIVNIGNRPYGTGSEDLDSRWRVIHAVTLEFRDDPRYKVRRMWRKLRLKSVKPTIIGQGAGVGASSAEQGVAGSSRDQA</sequence>
<dbReference type="EMBL" id="KZ824274">
    <property type="protein sequence ID" value="RAL14494.1"/>
    <property type="molecule type" value="Genomic_DNA"/>
</dbReference>
<feature type="region of interest" description="Disordered" evidence="1">
    <location>
        <begin position="1"/>
        <end position="63"/>
    </location>
</feature>
<dbReference type="RefSeq" id="XP_025553648.1">
    <property type="nucleotide sequence ID" value="XM_025690986.1"/>
</dbReference>
<dbReference type="OrthoDB" id="4406935at2759"/>
<proteinExistence type="predicted"/>
<evidence type="ECO:0000313" key="2">
    <source>
        <dbReference type="EMBL" id="RAL14494.1"/>
    </source>
</evidence>
<evidence type="ECO:0000313" key="3">
    <source>
        <dbReference type="Proteomes" id="UP000248961"/>
    </source>
</evidence>
<name>A0A395I8N3_ASPHC</name>
<organism evidence="2 3">
    <name type="scientific">Aspergillus homomorphus (strain CBS 101889)</name>
    <dbReference type="NCBI Taxonomy" id="1450537"/>
    <lineage>
        <taxon>Eukaryota</taxon>
        <taxon>Fungi</taxon>
        <taxon>Dikarya</taxon>
        <taxon>Ascomycota</taxon>
        <taxon>Pezizomycotina</taxon>
        <taxon>Eurotiomycetes</taxon>
        <taxon>Eurotiomycetidae</taxon>
        <taxon>Eurotiales</taxon>
        <taxon>Aspergillaceae</taxon>
        <taxon>Aspergillus</taxon>
        <taxon>Aspergillus subgen. Circumdati</taxon>
    </lineage>
</organism>
<dbReference type="VEuPathDB" id="FungiDB:BO97DRAFT_271223"/>
<accession>A0A395I8N3</accession>
<reference evidence="2 3" key="1">
    <citation type="submission" date="2018-02" db="EMBL/GenBank/DDBJ databases">
        <title>The genomes of Aspergillus section Nigri reveals drivers in fungal speciation.</title>
        <authorList>
            <consortium name="DOE Joint Genome Institute"/>
            <person name="Vesth T.C."/>
            <person name="Nybo J."/>
            <person name="Theobald S."/>
            <person name="Brandl J."/>
            <person name="Frisvad J.C."/>
            <person name="Nielsen K.F."/>
            <person name="Lyhne E.K."/>
            <person name="Kogle M.E."/>
            <person name="Kuo A."/>
            <person name="Riley R."/>
            <person name="Clum A."/>
            <person name="Nolan M."/>
            <person name="Lipzen A."/>
            <person name="Salamov A."/>
            <person name="Henrissat B."/>
            <person name="Wiebenga A."/>
            <person name="De vries R.P."/>
            <person name="Grigoriev I.V."/>
            <person name="Mortensen U.H."/>
            <person name="Andersen M.R."/>
            <person name="Baker S.E."/>
        </authorList>
    </citation>
    <scope>NUCLEOTIDE SEQUENCE [LARGE SCALE GENOMIC DNA]</scope>
    <source>
        <strain evidence="2 3">CBS 101889</strain>
    </source>
</reference>
<feature type="region of interest" description="Disordered" evidence="1">
    <location>
        <begin position="338"/>
        <end position="358"/>
    </location>
</feature>
<keyword evidence="3" id="KW-1185">Reference proteome</keyword>
<dbReference type="GeneID" id="37195275"/>
<feature type="compositionally biased region" description="Polar residues" evidence="1">
    <location>
        <begin position="11"/>
        <end position="31"/>
    </location>
</feature>
<dbReference type="AlphaFoldDB" id="A0A395I8N3"/>
<dbReference type="Proteomes" id="UP000248961">
    <property type="component" value="Unassembled WGS sequence"/>
</dbReference>